<protein>
    <submittedName>
        <fullName evidence="2">4Fe-4S ferredoxin iron-sulfur binding domain protein</fullName>
    </submittedName>
</protein>
<dbReference type="EMBL" id="AMCI01006608">
    <property type="protein sequence ID" value="EJW94044.1"/>
    <property type="molecule type" value="Genomic_DNA"/>
</dbReference>
<dbReference type="Pfam" id="PF12837">
    <property type="entry name" value="Fer4_6"/>
    <property type="match status" value="1"/>
</dbReference>
<dbReference type="SUPFAM" id="SSF54862">
    <property type="entry name" value="4Fe-4S ferredoxins"/>
    <property type="match status" value="1"/>
</dbReference>
<name>J9G3F4_9ZZZZ</name>
<dbReference type="AlphaFoldDB" id="J9G3F4"/>
<accession>J9G3F4</accession>
<evidence type="ECO:0000259" key="1">
    <source>
        <dbReference type="PROSITE" id="PS51379"/>
    </source>
</evidence>
<evidence type="ECO:0000313" key="2">
    <source>
        <dbReference type="EMBL" id="EJW94044.1"/>
    </source>
</evidence>
<gene>
    <name evidence="2" type="ORF">EVA_17851</name>
</gene>
<feature type="domain" description="4Fe-4S ferredoxin-type" evidence="1">
    <location>
        <begin position="33"/>
        <end position="60"/>
    </location>
</feature>
<comment type="caution">
    <text evidence="2">The sequence shown here is derived from an EMBL/GenBank/DDBJ whole genome shotgun (WGS) entry which is preliminary data.</text>
</comment>
<dbReference type="InterPro" id="IPR017900">
    <property type="entry name" value="4Fe4S_Fe_S_CS"/>
</dbReference>
<dbReference type="PROSITE" id="PS51379">
    <property type="entry name" value="4FE4S_FER_2"/>
    <property type="match status" value="1"/>
</dbReference>
<reference evidence="2" key="1">
    <citation type="journal article" date="2012" name="PLoS ONE">
        <title>Gene sets for utilization of primary and secondary nutrition supplies in the distal gut of endangered iberian lynx.</title>
        <authorList>
            <person name="Alcaide M."/>
            <person name="Messina E."/>
            <person name="Richter M."/>
            <person name="Bargiela R."/>
            <person name="Peplies J."/>
            <person name="Huws S.A."/>
            <person name="Newbold C.J."/>
            <person name="Golyshin P.N."/>
            <person name="Simon M.A."/>
            <person name="Lopez G."/>
            <person name="Yakimov M.M."/>
            <person name="Ferrer M."/>
        </authorList>
    </citation>
    <scope>NUCLEOTIDE SEQUENCE</scope>
</reference>
<sequence>MPLFADPHKCPQDHVCPLIKLCPVGAISQEGFSLPQFDPALCIKCGKCIRTCPMKAVYKA</sequence>
<dbReference type="InterPro" id="IPR017896">
    <property type="entry name" value="4Fe4S_Fe-S-bd"/>
</dbReference>
<organism evidence="2">
    <name type="scientific">gut metagenome</name>
    <dbReference type="NCBI Taxonomy" id="749906"/>
    <lineage>
        <taxon>unclassified sequences</taxon>
        <taxon>metagenomes</taxon>
        <taxon>organismal metagenomes</taxon>
    </lineage>
</organism>
<dbReference type="Gene3D" id="3.30.70.20">
    <property type="match status" value="1"/>
</dbReference>
<proteinExistence type="predicted"/>
<dbReference type="PROSITE" id="PS00198">
    <property type="entry name" value="4FE4S_FER_1"/>
    <property type="match status" value="1"/>
</dbReference>